<reference evidence="1 2" key="1">
    <citation type="submission" date="2024-01" db="EMBL/GenBank/DDBJ databases">
        <title>Genome assemblies of Stephania.</title>
        <authorList>
            <person name="Yang L."/>
        </authorList>
    </citation>
    <scope>NUCLEOTIDE SEQUENCE [LARGE SCALE GENOMIC DNA]</scope>
    <source>
        <strain evidence="1">JXDWG</strain>
        <tissue evidence="1">Leaf</tissue>
    </source>
</reference>
<name>A0AAP0NNL9_9MAGN</name>
<comment type="caution">
    <text evidence="1">The sequence shown here is derived from an EMBL/GenBank/DDBJ whole genome shotgun (WGS) entry which is preliminary data.</text>
</comment>
<sequence>MFKSLVEANSKIAPIKSVSLTTIKQPSSQVWQAEIRSSITQVLLQVLRDYNFPTNKISASVFCDARSVGKIHALPFRVFILSCY</sequence>
<keyword evidence="2" id="KW-1185">Reference proteome</keyword>
<evidence type="ECO:0000313" key="2">
    <source>
        <dbReference type="Proteomes" id="UP001419268"/>
    </source>
</evidence>
<protein>
    <submittedName>
        <fullName evidence="1">Uncharacterized protein</fullName>
    </submittedName>
</protein>
<organism evidence="1 2">
    <name type="scientific">Stephania cephalantha</name>
    <dbReference type="NCBI Taxonomy" id="152367"/>
    <lineage>
        <taxon>Eukaryota</taxon>
        <taxon>Viridiplantae</taxon>
        <taxon>Streptophyta</taxon>
        <taxon>Embryophyta</taxon>
        <taxon>Tracheophyta</taxon>
        <taxon>Spermatophyta</taxon>
        <taxon>Magnoliopsida</taxon>
        <taxon>Ranunculales</taxon>
        <taxon>Menispermaceae</taxon>
        <taxon>Menispermoideae</taxon>
        <taxon>Cissampelideae</taxon>
        <taxon>Stephania</taxon>
    </lineage>
</organism>
<gene>
    <name evidence="1" type="ORF">Scep_020073</name>
</gene>
<dbReference type="Proteomes" id="UP001419268">
    <property type="component" value="Unassembled WGS sequence"/>
</dbReference>
<proteinExistence type="predicted"/>
<dbReference type="AlphaFoldDB" id="A0AAP0NNL9"/>
<dbReference type="EMBL" id="JBBNAG010000008">
    <property type="protein sequence ID" value="KAK9112554.1"/>
    <property type="molecule type" value="Genomic_DNA"/>
</dbReference>
<accession>A0AAP0NNL9</accession>
<evidence type="ECO:0000313" key="1">
    <source>
        <dbReference type="EMBL" id="KAK9112554.1"/>
    </source>
</evidence>